<dbReference type="EMBL" id="JAAIJR010000010">
    <property type="protein sequence ID" value="NEX19486.1"/>
    <property type="molecule type" value="Genomic_DNA"/>
</dbReference>
<reference evidence="1 2" key="2">
    <citation type="submission" date="2020-02" db="EMBL/GenBank/DDBJ databases">
        <title>Genome sequences of Thiorhodococcus mannitoliphagus and Thiorhodococcus minor, purple sulfur photosynthetic bacteria in the gammaproteobacterial family, Chromatiaceae.</title>
        <authorList>
            <person name="Aviles F.A."/>
            <person name="Meyer T.E."/>
            <person name="Kyndt J.A."/>
        </authorList>
    </citation>
    <scope>NUCLEOTIDE SEQUENCE [LARGE SCALE GENOMIC DNA]</scope>
    <source>
        <strain evidence="1 2">DSM 18266</strain>
    </source>
</reference>
<name>A0A6P1DS19_9GAMM</name>
<reference evidence="2" key="1">
    <citation type="journal article" date="2020" name="Microbiol. Resour. Announc.">
        <title>Draft Genome Sequences of Thiorhodococcus mannitoliphagus and Thiorhodococcus minor, Purple Sulfur Photosynthetic Bacteria in the Gammaproteobacterial Family Chromatiaceae.</title>
        <authorList>
            <person name="Aviles F.A."/>
            <person name="Meyer T.E."/>
            <person name="Kyndt J.A."/>
        </authorList>
    </citation>
    <scope>NUCLEOTIDE SEQUENCE [LARGE SCALE GENOMIC DNA]</scope>
    <source>
        <strain evidence="2">DSM 18266</strain>
    </source>
</reference>
<evidence type="ECO:0000313" key="2">
    <source>
        <dbReference type="Proteomes" id="UP000471640"/>
    </source>
</evidence>
<comment type="caution">
    <text evidence="1">The sequence shown here is derived from an EMBL/GenBank/DDBJ whole genome shotgun (WGS) entry which is preliminary data.</text>
</comment>
<gene>
    <name evidence="1" type="ORF">G3480_04010</name>
</gene>
<protein>
    <submittedName>
        <fullName evidence="1">Uncharacterized protein</fullName>
    </submittedName>
</protein>
<evidence type="ECO:0000313" key="1">
    <source>
        <dbReference type="EMBL" id="NEX19486.1"/>
    </source>
</evidence>
<sequence length="54" mass="6061">MPENIDYSLVALARGIPEQPELLVGYLDDATHDLDLDDDELSELWARATSGDWD</sequence>
<dbReference type="RefSeq" id="WP_164652387.1">
    <property type="nucleotide sequence ID" value="NZ_JAAIJR010000010.1"/>
</dbReference>
<accession>A0A6P1DS19</accession>
<keyword evidence="2" id="KW-1185">Reference proteome</keyword>
<organism evidence="1 2">
    <name type="scientific">Thiorhodococcus mannitoliphagus</name>
    <dbReference type="NCBI Taxonomy" id="329406"/>
    <lineage>
        <taxon>Bacteria</taxon>
        <taxon>Pseudomonadati</taxon>
        <taxon>Pseudomonadota</taxon>
        <taxon>Gammaproteobacteria</taxon>
        <taxon>Chromatiales</taxon>
        <taxon>Chromatiaceae</taxon>
        <taxon>Thiorhodococcus</taxon>
    </lineage>
</organism>
<dbReference type="AlphaFoldDB" id="A0A6P1DS19"/>
<proteinExistence type="predicted"/>
<dbReference type="Proteomes" id="UP000471640">
    <property type="component" value="Unassembled WGS sequence"/>
</dbReference>